<evidence type="ECO:0000256" key="10">
    <source>
        <dbReference type="SAM" id="Phobius"/>
    </source>
</evidence>
<dbReference type="InterPro" id="IPR029481">
    <property type="entry name" value="ABC_trans_N"/>
</dbReference>
<accession>A0A9Q3BU95</accession>
<proteinExistence type="inferred from homology"/>
<feature type="compositionally biased region" description="Polar residues" evidence="9">
    <location>
        <begin position="20"/>
        <end position="59"/>
    </location>
</feature>
<evidence type="ECO:0000313" key="13">
    <source>
        <dbReference type="Proteomes" id="UP000765509"/>
    </source>
</evidence>
<evidence type="ECO:0000256" key="8">
    <source>
        <dbReference type="ARBA" id="ARBA00023136"/>
    </source>
</evidence>
<evidence type="ECO:0000256" key="7">
    <source>
        <dbReference type="ARBA" id="ARBA00022989"/>
    </source>
</evidence>
<comment type="caution">
    <text evidence="12">The sequence shown here is derived from an EMBL/GenBank/DDBJ whole genome shotgun (WGS) entry which is preliminary data.</text>
</comment>
<dbReference type="GO" id="GO:0140359">
    <property type="term" value="F:ABC-type transporter activity"/>
    <property type="evidence" value="ECO:0007669"/>
    <property type="project" value="InterPro"/>
</dbReference>
<evidence type="ECO:0000256" key="5">
    <source>
        <dbReference type="ARBA" id="ARBA00022741"/>
    </source>
</evidence>
<dbReference type="PANTHER" id="PTHR19241">
    <property type="entry name" value="ATP-BINDING CASSETTE TRANSPORTER"/>
    <property type="match status" value="1"/>
</dbReference>
<dbReference type="OrthoDB" id="245989at2759"/>
<dbReference type="Pfam" id="PF06422">
    <property type="entry name" value="PDR_CDR"/>
    <property type="match status" value="2"/>
</dbReference>
<dbReference type="PROSITE" id="PS50893">
    <property type="entry name" value="ABC_TRANSPORTER_2"/>
    <property type="match status" value="2"/>
</dbReference>
<dbReference type="InterPro" id="IPR043926">
    <property type="entry name" value="ABCG_dom"/>
</dbReference>
<dbReference type="Proteomes" id="UP000765509">
    <property type="component" value="Unassembled WGS sequence"/>
</dbReference>
<keyword evidence="6" id="KW-0067">ATP-binding</keyword>
<feature type="transmembrane region" description="Helical" evidence="10">
    <location>
        <begin position="606"/>
        <end position="631"/>
    </location>
</feature>
<feature type="transmembrane region" description="Helical" evidence="10">
    <location>
        <begin position="1231"/>
        <end position="1252"/>
    </location>
</feature>
<dbReference type="Pfam" id="PF14510">
    <property type="entry name" value="ABC_trans_N"/>
    <property type="match status" value="1"/>
</dbReference>
<keyword evidence="4 10" id="KW-0812">Transmembrane</keyword>
<dbReference type="SUPFAM" id="SSF52540">
    <property type="entry name" value="P-loop containing nucleoside triphosphate hydrolases"/>
    <property type="match status" value="2"/>
</dbReference>
<feature type="transmembrane region" description="Helical" evidence="10">
    <location>
        <begin position="643"/>
        <end position="661"/>
    </location>
</feature>
<dbReference type="Pfam" id="PF01061">
    <property type="entry name" value="ABC2_membrane"/>
    <property type="match status" value="2"/>
</dbReference>
<dbReference type="Pfam" id="PF19055">
    <property type="entry name" value="ABC2_membrane_7"/>
    <property type="match status" value="1"/>
</dbReference>
<dbReference type="GO" id="GO:0016887">
    <property type="term" value="F:ATP hydrolysis activity"/>
    <property type="evidence" value="ECO:0007669"/>
    <property type="project" value="InterPro"/>
</dbReference>
<comment type="similarity">
    <text evidence="2">Belongs to the ABC transporter superfamily. ABCG family. PDR (TC 3.A.1.205) subfamily.</text>
</comment>
<dbReference type="CDD" id="cd03233">
    <property type="entry name" value="ABCG_PDR_domain1"/>
    <property type="match status" value="1"/>
</dbReference>
<protein>
    <recommendedName>
        <fullName evidence="11">ABC transporter domain-containing protein</fullName>
    </recommendedName>
</protein>
<dbReference type="InterPro" id="IPR010929">
    <property type="entry name" value="PDR_CDR_ABC"/>
</dbReference>
<keyword evidence="8 10" id="KW-0472">Membrane</keyword>
<evidence type="ECO:0000256" key="6">
    <source>
        <dbReference type="ARBA" id="ARBA00022840"/>
    </source>
</evidence>
<keyword evidence="5" id="KW-0547">Nucleotide-binding</keyword>
<sequence length="1495" mass="166691">MQLPGNVSLEDSESEAMPNASLSTSAPRPNSPNHTPIEQLSDVSKTNSTQTDPNETCPTEAQEKAVTVNSTDIDVAWAQENFVALSNELSQASASLSDLNSLHPDKEGCQNDTFDLEDFLRGGDQNRDESGLSFKCLGVIFSDLTVTGMGGIRLPIRTFPNAIKEYFLFPLIFYKRKRASRPAKAIIQNFNGIVKPGEMCFVLGRPNAGCSTFLKVIANQRAGFMNVSGSVKYGGIDAKIMEKYYKGEVVYNPEDDIHHATLTVGQTLKFALSTKVPAQRLPNKTRRIFEQKILDLLLRMLSISHTKDTLVGNSHVRGVSGGERKRVSIAEMMTTRACVLAWDNSTRGLDASTALQYAKALRVLTNIFKTTMFVTLYQAGERIYEQFDKVCLINEGRQVYFGPTSEARQYFIDLGFKNQPRQTTADFLTGCTDVNERQLADGVDPATVPQTPEEMEKAFLDSEIYQRVKSEMEQHRSYVANENREREEFLNAVKRDKSRGASKKSPHTASFFNQLSSLVIRDIQLKLQDRSGLIFSWSTSIAVSIIIGSLYVNLPTTSAGAFTRGGVLFLGLLFNVFSAFVELPSQMLGRPIMRRQTGFCFFRPGALALANSISDIPFSAPKTFLFSLILYMMAGLTRTFEAFFTYVVIVYFTFLALSSFFRFLGAISYSFDTAARMASALVITMVLYSGYMIQEEAMKKWLIWLYYVNPVNYAFAALMATEFKNMQISCEGSFILPNGPGYPSNLGPNQICTLMGSKPGNPIVLGSDYIRAQFKYETTTIWRNFGIECGYIAFFSLLLFLAVENLSLGAGMPAINVFAKENAERKKLNEALQANKEKFRKGAAQQDLQGLITSNKPFTWEALTYDVKVPGGQRRLLNEVYGYVKPGTLTALMGSSGAGKTTLLDVLANRKTTGVIQGDIKIGGLIPGADFQRGTGYCEQQDVHEWTATVREALRFSAYLRQPAKISIEEKNAYVEEVIQLLELEDLADAMIGFPGFGLGVEARKRVTIGVELAAKPQLLLFLDEPTSGLDGQSAYNIVRFLRKLASAGQAILCTIHQPNALLFENFDRLLLLKSGGKCVYFGDIGKDSHVIRQYFERNGAVCPQNANPAEFMLEAIGAGTSQQMGGKKDWADRWLESPEHEENKRVIAALNGETKFGMKGEKQGLEDEMPLAATEYAQPFLFQLKTVWSRSNLSFYRNADYQFTRLFNHISISLIVGLTFLQLGNGVLDLQYRVFSIFIAGVLPILIISQIEPSFIMARMIFLREASSKTYSEEVFALSQFLAEVPYSTLCAVSYFLLWYFLVGFKNSSSNAGYACLMIWLVEMFAVTLGQAIAALSPSIFIAAQANPPLAVTMNLFCGVTVPQPSIPKFWRKWMYNLDPYTRIISGLVVNELHDLPVVCNDAEFSIFQPPAGQTCGQWTRNYINTTGGYIQNPDSTGDCHYCQYAKGDEFFLPLNYSFSHRWRDLGILALYVVFNFTVMMIAAKFLTKKYAKR</sequence>
<reference evidence="12" key="1">
    <citation type="submission" date="2021-03" db="EMBL/GenBank/DDBJ databases">
        <title>Draft genome sequence of rust myrtle Austropuccinia psidii MF-1, a brazilian biotype.</title>
        <authorList>
            <person name="Quecine M.C."/>
            <person name="Pachon D.M.R."/>
            <person name="Bonatelli M.L."/>
            <person name="Correr F.H."/>
            <person name="Franceschini L.M."/>
            <person name="Leite T.F."/>
            <person name="Margarido G.R.A."/>
            <person name="Almeida C.A."/>
            <person name="Ferrarezi J.A."/>
            <person name="Labate C.A."/>
        </authorList>
    </citation>
    <scope>NUCLEOTIDE SEQUENCE</scope>
    <source>
        <strain evidence="12">MF-1</strain>
    </source>
</reference>
<dbReference type="InterPro" id="IPR034003">
    <property type="entry name" value="ABCG_PDR_2"/>
</dbReference>
<feature type="transmembrane region" description="Helical" evidence="10">
    <location>
        <begin position="566"/>
        <end position="585"/>
    </location>
</feature>
<evidence type="ECO:0000256" key="1">
    <source>
        <dbReference type="ARBA" id="ARBA00004141"/>
    </source>
</evidence>
<evidence type="ECO:0000256" key="9">
    <source>
        <dbReference type="SAM" id="MobiDB-lite"/>
    </source>
</evidence>
<feature type="transmembrane region" description="Helical" evidence="10">
    <location>
        <begin position="1207"/>
        <end position="1224"/>
    </location>
</feature>
<dbReference type="SMART" id="SM00382">
    <property type="entry name" value="AAA"/>
    <property type="match status" value="2"/>
</dbReference>
<evidence type="ECO:0000259" key="11">
    <source>
        <dbReference type="PROSITE" id="PS50893"/>
    </source>
</evidence>
<dbReference type="InterPro" id="IPR034001">
    <property type="entry name" value="ABCG_PDR_1"/>
</dbReference>
<dbReference type="EMBL" id="AVOT02002615">
    <property type="protein sequence ID" value="MBW0470961.1"/>
    <property type="molecule type" value="Genomic_DNA"/>
</dbReference>
<dbReference type="CDD" id="cd03232">
    <property type="entry name" value="ABCG_PDR_domain2"/>
    <property type="match status" value="1"/>
</dbReference>
<dbReference type="InterPro" id="IPR013525">
    <property type="entry name" value="ABC2_TM"/>
</dbReference>
<feature type="region of interest" description="Disordered" evidence="9">
    <location>
        <begin position="1"/>
        <end position="61"/>
    </location>
</feature>
<keyword evidence="3" id="KW-0813">Transport</keyword>
<dbReference type="FunFam" id="3.40.50.300:FF:000054">
    <property type="entry name" value="ABC multidrug transporter atrF"/>
    <property type="match status" value="1"/>
</dbReference>
<keyword evidence="13" id="KW-1185">Reference proteome</keyword>
<comment type="subcellular location">
    <subcellularLocation>
        <location evidence="1">Membrane</location>
        <topology evidence="1">Multi-pass membrane protein</topology>
    </subcellularLocation>
</comment>
<feature type="transmembrane region" description="Helical" evidence="10">
    <location>
        <begin position="1318"/>
        <end position="1345"/>
    </location>
</feature>
<dbReference type="InterPro" id="IPR027417">
    <property type="entry name" value="P-loop_NTPase"/>
</dbReference>
<evidence type="ECO:0000256" key="4">
    <source>
        <dbReference type="ARBA" id="ARBA00022692"/>
    </source>
</evidence>
<feature type="domain" description="ABC transporter" evidence="11">
    <location>
        <begin position="171"/>
        <end position="420"/>
    </location>
</feature>
<dbReference type="GO" id="GO:0016020">
    <property type="term" value="C:membrane"/>
    <property type="evidence" value="ECO:0007669"/>
    <property type="project" value="UniProtKB-SubCell"/>
</dbReference>
<dbReference type="Pfam" id="PF00005">
    <property type="entry name" value="ABC_tran"/>
    <property type="match status" value="2"/>
</dbReference>
<dbReference type="Gene3D" id="3.40.50.300">
    <property type="entry name" value="P-loop containing nucleotide triphosphate hydrolases"/>
    <property type="match status" value="2"/>
</dbReference>
<feature type="transmembrane region" description="Helical" evidence="10">
    <location>
        <begin position="781"/>
        <end position="803"/>
    </location>
</feature>
<feature type="transmembrane region" description="Helical" evidence="10">
    <location>
        <begin position="1467"/>
        <end position="1488"/>
    </location>
</feature>
<feature type="transmembrane region" description="Helical" evidence="10">
    <location>
        <begin position="533"/>
        <end position="554"/>
    </location>
</feature>
<dbReference type="InterPro" id="IPR017871">
    <property type="entry name" value="ABC_transporter-like_CS"/>
</dbReference>
<feature type="transmembrane region" description="Helical" evidence="10">
    <location>
        <begin position="1286"/>
        <end position="1306"/>
    </location>
</feature>
<gene>
    <name evidence="12" type="ORF">O181_010676</name>
</gene>
<evidence type="ECO:0000256" key="3">
    <source>
        <dbReference type="ARBA" id="ARBA00022448"/>
    </source>
</evidence>
<organism evidence="12 13">
    <name type="scientific">Austropuccinia psidii MF-1</name>
    <dbReference type="NCBI Taxonomy" id="1389203"/>
    <lineage>
        <taxon>Eukaryota</taxon>
        <taxon>Fungi</taxon>
        <taxon>Dikarya</taxon>
        <taxon>Basidiomycota</taxon>
        <taxon>Pucciniomycotina</taxon>
        <taxon>Pucciniomycetes</taxon>
        <taxon>Pucciniales</taxon>
        <taxon>Sphaerophragmiaceae</taxon>
        <taxon>Austropuccinia</taxon>
    </lineage>
</organism>
<evidence type="ECO:0000313" key="12">
    <source>
        <dbReference type="EMBL" id="MBW0470961.1"/>
    </source>
</evidence>
<dbReference type="PROSITE" id="PS00211">
    <property type="entry name" value="ABC_TRANSPORTER_1"/>
    <property type="match status" value="1"/>
</dbReference>
<dbReference type="InterPro" id="IPR003439">
    <property type="entry name" value="ABC_transporter-like_ATP-bd"/>
</dbReference>
<feature type="transmembrane region" description="Helical" evidence="10">
    <location>
        <begin position="673"/>
        <end position="691"/>
    </location>
</feature>
<keyword evidence="7 10" id="KW-1133">Transmembrane helix</keyword>
<dbReference type="InterPro" id="IPR003593">
    <property type="entry name" value="AAA+_ATPase"/>
</dbReference>
<dbReference type="GO" id="GO:0005524">
    <property type="term" value="F:ATP binding"/>
    <property type="evidence" value="ECO:0007669"/>
    <property type="project" value="UniProtKB-KW"/>
</dbReference>
<evidence type="ECO:0000256" key="2">
    <source>
        <dbReference type="ARBA" id="ARBA00006012"/>
    </source>
</evidence>
<name>A0A9Q3BU95_9BASI</name>
<dbReference type="FunFam" id="3.40.50.300:FF:001010">
    <property type="entry name" value="ABC multidrug transporter (Eurofung)"/>
    <property type="match status" value="1"/>
</dbReference>
<feature type="domain" description="ABC transporter" evidence="11">
    <location>
        <begin position="862"/>
        <end position="1101"/>
    </location>
</feature>